<feature type="binding site" evidence="8">
    <location>
        <position position="195"/>
    </location>
    <ligand>
        <name>substrate</name>
    </ligand>
</feature>
<gene>
    <name evidence="8 12" type="primary">gpmI</name>
    <name evidence="12" type="ORF">PQ465_05815</name>
</gene>
<name>A0ABY7WJW9_9SPHI</name>
<evidence type="ECO:0000256" key="7">
    <source>
        <dbReference type="ARBA" id="ARBA00023235"/>
    </source>
</evidence>
<dbReference type="GO" id="GO:0004619">
    <property type="term" value="F:phosphoglycerate mutase activity"/>
    <property type="evidence" value="ECO:0007669"/>
    <property type="project" value="UniProtKB-EC"/>
</dbReference>
<evidence type="ECO:0000256" key="1">
    <source>
        <dbReference type="ARBA" id="ARBA00000370"/>
    </source>
</evidence>
<accession>A0ABY7WJW9</accession>
<feature type="binding site" evidence="8">
    <location>
        <position position="126"/>
    </location>
    <ligand>
        <name>substrate</name>
    </ligand>
</feature>
<dbReference type="HAMAP" id="MF_01038">
    <property type="entry name" value="GpmI"/>
    <property type="match status" value="1"/>
</dbReference>
<dbReference type="SUPFAM" id="SSF53649">
    <property type="entry name" value="Alkaline phosphatase-like"/>
    <property type="match status" value="1"/>
</dbReference>
<proteinExistence type="inferred from homology"/>
<dbReference type="Proteomes" id="UP001221558">
    <property type="component" value="Chromosome"/>
</dbReference>
<evidence type="ECO:0000256" key="9">
    <source>
        <dbReference type="NCBIfam" id="TIGR01307"/>
    </source>
</evidence>
<reference evidence="12 13" key="1">
    <citation type="submission" date="2023-02" db="EMBL/GenBank/DDBJ databases">
        <title>Genome sequence of Sphingobacterium sp. KACC 22765.</title>
        <authorList>
            <person name="Kim S."/>
            <person name="Heo J."/>
            <person name="Kwon S.-W."/>
        </authorList>
    </citation>
    <scope>NUCLEOTIDE SEQUENCE [LARGE SCALE GENOMIC DNA]</scope>
    <source>
        <strain evidence="12 13">KACC 22765</strain>
    </source>
</reference>
<comment type="function">
    <text evidence="8">Catalyzes the interconversion of 2-phosphoglycerate and 3-phosphoglycerate.</text>
</comment>
<comment type="catalytic activity">
    <reaction evidence="1 8">
        <text>(2R)-2-phosphoglycerate = (2R)-3-phosphoglycerate</text>
        <dbReference type="Rhea" id="RHEA:15901"/>
        <dbReference type="ChEBI" id="CHEBI:58272"/>
        <dbReference type="ChEBI" id="CHEBI:58289"/>
        <dbReference type="EC" id="5.4.2.12"/>
    </reaction>
</comment>
<dbReference type="CDD" id="cd16010">
    <property type="entry name" value="iPGM"/>
    <property type="match status" value="1"/>
</dbReference>
<dbReference type="InterPro" id="IPR017850">
    <property type="entry name" value="Alkaline_phosphatase_core_sf"/>
</dbReference>
<organism evidence="12 13">
    <name type="scientific">Sphingobacterium oryzagri</name>
    <dbReference type="NCBI Taxonomy" id="3025669"/>
    <lineage>
        <taxon>Bacteria</taxon>
        <taxon>Pseudomonadati</taxon>
        <taxon>Bacteroidota</taxon>
        <taxon>Sphingobacteriia</taxon>
        <taxon>Sphingobacteriales</taxon>
        <taxon>Sphingobacteriaceae</taxon>
        <taxon>Sphingobacterium</taxon>
    </lineage>
</organism>
<feature type="binding site" evidence="8">
    <location>
        <begin position="265"/>
        <end position="268"/>
    </location>
    <ligand>
        <name>substrate</name>
    </ligand>
</feature>
<keyword evidence="5 8" id="KW-0324">Glycolysis</keyword>
<dbReference type="SUPFAM" id="SSF64158">
    <property type="entry name" value="2,3-Bisphosphoglycerate-independent phosphoglycerate mutase, substrate-binding domain"/>
    <property type="match status" value="1"/>
</dbReference>
<feature type="binding site" evidence="8">
    <location>
        <position position="447"/>
    </location>
    <ligand>
        <name>Mn(2+)</name>
        <dbReference type="ChEBI" id="CHEBI:29035"/>
        <label>2</label>
    </ligand>
</feature>
<dbReference type="PIRSF" id="PIRSF001492">
    <property type="entry name" value="IPGAM"/>
    <property type="match status" value="1"/>
</dbReference>
<feature type="binding site" evidence="8">
    <location>
        <position position="15"/>
    </location>
    <ligand>
        <name>Mn(2+)</name>
        <dbReference type="ChEBI" id="CHEBI:29035"/>
        <label>2</label>
    </ligand>
</feature>
<dbReference type="InterPro" id="IPR011258">
    <property type="entry name" value="BPG-indep_PGM_N"/>
</dbReference>
<feature type="binding site" evidence="8">
    <location>
        <position position="446"/>
    </location>
    <ligand>
        <name>Mn(2+)</name>
        <dbReference type="ChEBI" id="CHEBI:29035"/>
        <label>2</label>
    </ligand>
</feature>
<feature type="binding site" evidence="8">
    <location>
        <begin position="158"/>
        <end position="159"/>
    </location>
    <ligand>
        <name>substrate</name>
    </ligand>
</feature>
<dbReference type="Gene3D" id="3.40.720.10">
    <property type="entry name" value="Alkaline Phosphatase, subunit A"/>
    <property type="match status" value="1"/>
</dbReference>
<dbReference type="Pfam" id="PF01676">
    <property type="entry name" value="Metalloenzyme"/>
    <property type="match status" value="1"/>
</dbReference>
<keyword evidence="4 8" id="KW-0479">Metal-binding</keyword>
<dbReference type="RefSeq" id="WP_274268601.1">
    <property type="nucleotide sequence ID" value="NZ_CP117880.1"/>
</dbReference>
<evidence type="ECO:0000313" key="12">
    <source>
        <dbReference type="EMBL" id="WDF69891.1"/>
    </source>
</evidence>
<feature type="binding site" evidence="8">
    <location>
        <position position="189"/>
    </location>
    <ligand>
        <name>substrate</name>
    </ligand>
</feature>
<dbReference type="EC" id="5.4.2.12" evidence="8 9"/>
<feature type="domain" description="BPG-independent PGAM N-terminal" evidence="11">
    <location>
        <begin position="85"/>
        <end position="301"/>
    </location>
</feature>
<dbReference type="PANTHER" id="PTHR31637:SF0">
    <property type="entry name" value="2,3-BISPHOSPHOGLYCERATE-INDEPENDENT PHOSPHOGLYCERATE MUTASE"/>
    <property type="match status" value="1"/>
</dbReference>
<dbReference type="PANTHER" id="PTHR31637">
    <property type="entry name" value="2,3-BISPHOSPHOGLYCERATE-INDEPENDENT PHOSPHOGLYCERATE MUTASE"/>
    <property type="match status" value="1"/>
</dbReference>
<keyword evidence="13" id="KW-1185">Reference proteome</keyword>
<evidence type="ECO:0000256" key="3">
    <source>
        <dbReference type="ARBA" id="ARBA00008819"/>
    </source>
</evidence>
<dbReference type="InterPro" id="IPR005995">
    <property type="entry name" value="Pgm_bpd_ind"/>
</dbReference>
<evidence type="ECO:0000256" key="2">
    <source>
        <dbReference type="ARBA" id="ARBA00004798"/>
    </source>
</evidence>
<feature type="binding site" evidence="8">
    <location>
        <position position="464"/>
    </location>
    <ligand>
        <name>Mn(2+)</name>
        <dbReference type="ChEBI" id="CHEBI:29035"/>
        <label>1</label>
    </ligand>
</feature>
<evidence type="ECO:0000256" key="6">
    <source>
        <dbReference type="ARBA" id="ARBA00023211"/>
    </source>
</evidence>
<comment type="cofactor">
    <cofactor evidence="8">
        <name>Mn(2+)</name>
        <dbReference type="ChEBI" id="CHEBI:29035"/>
    </cofactor>
    <text evidence="8">Binds 2 manganese ions per subunit.</text>
</comment>
<feature type="active site" description="Phosphoserine intermediate" evidence="8">
    <location>
        <position position="65"/>
    </location>
</feature>
<keyword evidence="7 8" id="KW-0413">Isomerase</keyword>
<dbReference type="InterPro" id="IPR036646">
    <property type="entry name" value="PGAM_B_sf"/>
</dbReference>
<evidence type="ECO:0000313" key="13">
    <source>
        <dbReference type="Proteomes" id="UP001221558"/>
    </source>
</evidence>
<dbReference type="NCBIfam" id="TIGR01307">
    <property type="entry name" value="pgm_bpd_ind"/>
    <property type="match status" value="1"/>
</dbReference>
<feature type="binding site" evidence="8">
    <location>
        <position position="405"/>
    </location>
    <ligand>
        <name>Mn(2+)</name>
        <dbReference type="ChEBI" id="CHEBI:29035"/>
        <label>1</label>
    </ligand>
</feature>
<evidence type="ECO:0000259" key="10">
    <source>
        <dbReference type="Pfam" id="PF01676"/>
    </source>
</evidence>
<comment type="pathway">
    <text evidence="2 8">Carbohydrate degradation; glycolysis; pyruvate from D-glyceraldehyde 3-phosphate: step 3/5.</text>
</comment>
<feature type="binding site" evidence="8">
    <location>
        <position position="65"/>
    </location>
    <ligand>
        <name>Mn(2+)</name>
        <dbReference type="ChEBI" id="CHEBI:29035"/>
        <label>2</label>
    </ligand>
</feature>
<evidence type="ECO:0000259" key="11">
    <source>
        <dbReference type="Pfam" id="PF06415"/>
    </source>
</evidence>
<feature type="domain" description="Metalloenzyme" evidence="10">
    <location>
        <begin position="7"/>
        <end position="500"/>
    </location>
</feature>
<evidence type="ECO:0000256" key="5">
    <source>
        <dbReference type="ARBA" id="ARBA00023152"/>
    </source>
</evidence>
<feature type="binding site" evidence="8">
    <location>
        <position position="409"/>
    </location>
    <ligand>
        <name>Mn(2+)</name>
        <dbReference type="ChEBI" id="CHEBI:29035"/>
        <label>1</label>
    </ligand>
</feature>
<feature type="binding site" evidence="8">
    <location>
        <position position="338"/>
    </location>
    <ligand>
        <name>substrate</name>
    </ligand>
</feature>
<dbReference type="Pfam" id="PF06415">
    <property type="entry name" value="iPGM_N"/>
    <property type="match status" value="1"/>
</dbReference>
<comment type="similarity">
    <text evidence="3 8">Belongs to the BPG-independent phosphoglycerate mutase family.</text>
</comment>
<dbReference type="EMBL" id="CP117880">
    <property type="protein sequence ID" value="WDF69891.1"/>
    <property type="molecule type" value="Genomic_DNA"/>
</dbReference>
<protein>
    <recommendedName>
        <fullName evidence="8 9">2,3-bisphosphoglycerate-independent phosphoglycerate mutase</fullName>
        <shortName evidence="8">BPG-independent PGAM</shortName>
        <shortName evidence="8">Phosphoglyceromutase</shortName>
        <shortName evidence="8">iPGM</shortName>
        <ecNumber evidence="8 9">5.4.2.12</ecNumber>
    </recommendedName>
</protein>
<dbReference type="Gene3D" id="3.40.1450.10">
    <property type="entry name" value="BPG-independent phosphoglycerate mutase, domain B"/>
    <property type="match status" value="1"/>
</dbReference>
<evidence type="ECO:0000256" key="4">
    <source>
        <dbReference type="ARBA" id="ARBA00022723"/>
    </source>
</evidence>
<keyword evidence="6 8" id="KW-0464">Manganese</keyword>
<evidence type="ECO:0000256" key="8">
    <source>
        <dbReference type="HAMAP-Rule" id="MF_01038"/>
    </source>
</evidence>
<sequence>MSKLENKRVALLILDGLGYGKDDNSNAVRAAKTPFLDHLLQTYPNSSLAASGEAVGLPEGQMGNSEVGHMNLGAGRTVYQELGRINKAAKDGEFNDNPVIQKAFAYAKENGKNVHFIGLLSDGGVHAHIEHLKALCDAAKQAALGTDQVFIHAFMDGRDTDPNGGLGYIKNLQAHLAHSTGTIASAIGRYYAMDRDNRWERVKEAYDLLTKGIGAASTNLEQSIEESYKNGVTDEFIKPLVVVDESGAPVATIQEGDVVFCYNFRTDRGREITIALTQEAFPEYDMTPLSLHYVTMTSYDDTFKAVNVVFKKDNLTNTLGEALSAQNKTQVRIAETEKYPHVTFFFSGGREDEFTGERRLLIPSPKVATYDLQPEMSAFTITETICKDIVENKPDFICLNFANPDMVGHTGVFEAVVKAVETVDDCTRKVVETGLENGYSFIILADHGNSEFMVNEDGSPNTAHTTNLVPCVLIDKDYTHIKDGKLGDVAPTVLRLLGAEIPAEMTGDVLV</sequence>
<comment type="subunit">
    <text evidence="8">Monomer.</text>
</comment>
<dbReference type="InterPro" id="IPR006124">
    <property type="entry name" value="Metalloenzyme"/>
</dbReference>